<dbReference type="InterPro" id="IPR041588">
    <property type="entry name" value="Integrase_H2C2"/>
</dbReference>
<dbReference type="InterPro" id="IPR001584">
    <property type="entry name" value="Integrase_cat-core"/>
</dbReference>
<evidence type="ECO:0000313" key="5">
    <source>
        <dbReference type="Proteomes" id="UP000327044"/>
    </source>
</evidence>
<dbReference type="InterPro" id="IPR043128">
    <property type="entry name" value="Rev_trsase/Diguanyl_cyclase"/>
</dbReference>
<sequence>MGQVFSEKGMEIDPERVESLRKLQSPRDKTELQRIIGSFNYVRKYIPNMADHIKPLCELLKSNVDFKWLPLQQECFKKLKEIITKSPALLPFDPKKKTILQCDASKNEIGCCMFQEHENKVLKLVACASRSMNDHEVNYSQTEKELLSIYYGTQKFHDFIYSFAVDVQSDHKPIISIMKKPICKIGSVRLQRLTLKLLKYTLNVYYVPGKDIHFADMLSRSSLRVKVHDPEMLEMVHSVSKRMPMSIERQSELRSSTSKDETLSKIIDYYFYGWPKESSLTDDCKPYYKLKDSIFVEAGMVFFYDKLIVPNALRNSLMKIMHKGHIATSKTINNARKLFYWPGLNNDITTFIKQCRTCEKYLPRNRKEHMLPHSIPKLRYNKLGSDILEFAAKPYLVVINYFSHWIDLIPLKDKTSNSVINAFEDVFTKFGYPQILIADNLPFISQKCLNYYRGKDITVATCTPEWHQSNSFAEKAVSISKQILRKSLETNTDFRESVMEYNNTEIISLQASAAQILQSRSLRTQLPTICKNLEPQIKNNVYNILCKQQKQIKIHYDKTARRNTIDFKTGDKVVIKSSKDIIWHKAIVMEKAKEPRSYWFRKEHNNKIVRRNSNQMKPSITKSCTDDHVLNPEFYPDLVYKKDQSTCMGTNVTHPQNVIARENTNNDIFSKPSSSRVEHNPSRVDHDSYKPKSVSQRVTSKKPDNLETKPPNVSKSGRVIKIPHKFIKSLRGRCLVLQPYHVAVMCNRLA</sequence>
<dbReference type="FunFam" id="3.30.70.270:FF:000063">
    <property type="entry name" value="Zinc knuckle domaincontaining protein"/>
    <property type="match status" value="1"/>
</dbReference>
<dbReference type="InterPro" id="IPR012337">
    <property type="entry name" value="RNaseH-like_sf"/>
</dbReference>
<dbReference type="InterPro" id="IPR050951">
    <property type="entry name" value="Retrovirus_Pol_polyprotein"/>
</dbReference>
<dbReference type="EMBL" id="VVIM01000009">
    <property type="protein sequence ID" value="KAB0793598.1"/>
    <property type="molecule type" value="Genomic_DNA"/>
</dbReference>
<dbReference type="GO" id="GO:0015074">
    <property type="term" value="P:DNA integration"/>
    <property type="evidence" value="ECO:0007669"/>
    <property type="project" value="InterPro"/>
</dbReference>
<dbReference type="AlphaFoldDB" id="A0A5N4A8L1"/>
<comment type="caution">
    <text evidence="4">The sequence shown here is derived from an EMBL/GenBank/DDBJ whole genome shotgun (WGS) entry which is preliminary data.</text>
</comment>
<organism evidence="4 5">
    <name type="scientific">Photinus pyralis</name>
    <name type="common">Common eastern firefly</name>
    <name type="synonym">Lampyris pyralis</name>
    <dbReference type="NCBI Taxonomy" id="7054"/>
    <lineage>
        <taxon>Eukaryota</taxon>
        <taxon>Metazoa</taxon>
        <taxon>Ecdysozoa</taxon>
        <taxon>Arthropoda</taxon>
        <taxon>Hexapoda</taxon>
        <taxon>Insecta</taxon>
        <taxon>Pterygota</taxon>
        <taxon>Neoptera</taxon>
        <taxon>Endopterygota</taxon>
        <taxon>Coleoptera</taxon>
        <taxon>Polyphaga</taxon>
        <taxon>Elateriformia</taxon>
        <taxon>Elateroidea</taxon>
        <taxon>Lampyridae</taxon>
        <taxon>Lampyrinae</taxon>
        <taxon>Photinus</taxon>
    </lineage>
</organism>
<dbReference type="InterPro" id="IPR043502">
    <property type="entry name" value="DNA/RNA_pol_sf"/>
</dbReference>
<protein>
    <recommendedName>
        <fullName evidence="1">RNA-directed DNA polymerase</fullName>
        <ecNumber evidence="1">2.7.7.49</ecNumber>
    </recommendedName>
</protein>
<feature type="domain" description="Integrase catalytic" evidence="3">
    <location>
        <begin position="372"/>
        <end position="535"/>
    </location>
</feature>
<gene>
    <name evidence="4" type="ORF">PPYR_13218</name>
</gene>
<dbReference type="SUPFAM" id="SSF53098">
    <property type="entry name" value="Ribonuclease H-like"/>
    <property type="match status" value="1"/>
</dbReference>
<dbReference type="Pfam" id="PF17921">
    <property type="entry name" value="Integrase_H2C2"/>
    <property type="match status" value="1"/>
</dbReference>
<dbReference type="InterPro" id="IPR036397">
    <property type="entry name" value="RNaseH_sf"/>
</dbReference>
<evidence type="ECO:0000259" key="3">
    <source>
        <dbReference type="PROSITE" id="PS50994"/>
    </source>
</evidence>
<dbReference type="PROSITE" id="PS50994">
    <property type="entry name" value="INTEGRASE"/>
    <property type="match status" value="1"/>
</dbReference>
<accession>A0A5N4A8L1</accession>
<evidence type="ECO:0000256" key="2">
    <source>
        <dbReference type="SAM" id="MobiDB-lite"/>
    </source>
</evidence>
<dbReference type="SUPFAM" id="SSF56672">
    <property type="entry name" value="DNA/RNA polymerases"/>
    <property type="match status" value="1"/>
</dbReference>
<reference evidence="4 5" key="1">
    <citation type="journal article" date="2018" name="Elife">
        <title>Firefly genomes illuminate parallel origins of bioluminescence in beetles.</title>
        <authorList>
            <person name="Fallon T.R."/>
            <person name="Lower S.E."/>
            <person name="Chang C.H."/>
            <person name="Bessho-Uehara M."/>
            <person name="Martin G.J."/>
            <person name="Bewick A.J."/>
            <person name="Behringer M."/>
            <person name="Debat H.J."/>
            <person name="Wong I."/>
            <person name="Day J.C."/>
            <person name="Suvorov A."/>
            <person name="Silva C.J."/>
            <person name="Stanger-Hall K.F."/>
            <person name="Hall D.W."/>
            <person name="Schmitz R.J."/>
            <person name="Nelson D.R."/>
            <person name="Lewis S.M."/>
            <person name="Shigenobu S."/>
            <person name="Bybee S.M."/>
            <person name="Larracuente A.M."/>
            <person name="Oba Y."/>
            <person name="Weng J.K."/>
        </authorList>
    </citation>
    <scope>NUCLEOTIDE SEQUENCE [LARGE SCALE GENOMIC DNA]</scope>
    <source>
        <strain evidence="4">1611_PpyrPB1</strain>
        <tissue evidence="4">Whole body</tissue>
    </source>
</reference>
<name>A0A5N4A8L1_PHOPY</name>
<keyword evidence="5" id="KW-1185">Reference proteome</keyword>
<dbReference type="PANTHER" id="PTHR37984:SF7">
    <property type="entry name" value="INTEGRASE CATALYTIC DOMAIN-CONTAINING PROTEIN"/>
    <property type="match status" value="1"/>
</dbReference>
<dbReference type="GO" id="GO:0003676">
    <property type="term" value="F:nucleic acid binding"/>
    <property type="evidence" value="ECO:0007669"/>
    <property type="project" value="InterPro"/>
</dbReference>
<feature type="compositionally biased region" description="Polar residues" evidence="2">
    <location>
        <begin position="663"/>
        <end position="675"/>
    </location>
</feature>
<dbReference type="EC" id="2.7.7.49" evidence="1"/>
<feature type="compositionally biased region" description="Basic and acidic residues" evidence="2">
    <location>
        <begin position="676"/>
        <end position="690"/>
    </location>
</feature>
<dbReference type="CDD" id="cd09274">
    <property type="entry name" value="RNase_HI_RT_Ty3"/>
    <property type="match status" value="1"/>
</dbReference>
<proteinExistence type="predicted"/>
<feature type="region of interest" description="Disordered" evidence="2">
    <location>
        <begin position="663"/>
        <end position="715"/>
    </location>
</feature>
<evidence type="ECO:0000256" key="1">
    <source>
        <dbReference type="ARBA" id="ARBA00012493"/>
    </source>
</evidence>
<dbReference type="FunFam" id="1.10.340.70:FF:000004">
    <property type="entry name" value="Retrovirus-related Pol polyprotein from transposon 297-like Protein"/>
    <property type="match status" value="1"/>
</dbReference>
<dbReference type="GO" id="GO:0003964">
    <property type="term" value="F:RNA-directed DNA polymerase activity"/>
    <property type="evidence" value="ECO:0007669"/>
    <property type="project" value="UniProtKB-EC"/>
</dbReference>
<dbReference type="Gene3D" id="3.30.420.10">
    <property type="entry name" value="Ribonuclease H-like superfamily/Ribonuclease H"/>
    <property type="match status" value="1"/>
</dbReference>
<dbReference type="InParanoid" id="A0A5N4A8L1"/>
<dbReference type="PANTHER" id="PTHR37984">
    <property type="entry name" value="PROTEIN CBG26694"/>
    <property type="match status" value="1"/>
</dbReference>
<dbReference type="GO" id="GO:0042575">
    <property type="term" value="C:DNA polymerase complex"/>
    <property type="evidence" value="ECO:0007669"/>
    <property type="project" value="UniProtKB-ARBA"/>
</dbReference>
<dbReference type="Gene3D" id="1.10.340.70">
    <property type="match status" value="1"/>
</dbReference>
<dbReference type="Proteomes" id="UP000327044">
    <property type="component" value="Unassembled WGS sequence"/>
</dbReference>
<dbReference type="Gene3D" id="3.30.70.270">
    <property type="match status" value="1"/>
</dbReference>
<evidence type="ECO:0000313" key="4">
    <source>
        <dbReference type="EMBL" id="KAB0793598.1"/>
    </source>
</evidence>
<dbReference type="Pfam" id="PF17919">
    <property type="entry name" value="RT_RNaseH_2"/>
    <property type="match status" value="1"/>
</dbReference>
<dbReference type="InterPro" id="IPR041577">
    <property type="entry name" value="RT_RNaseH_2"/>
</dbReference>